<reference evidence="4 5" key="1">
    <citation type="submission" date="2017-02" db="EMBL/GenBank/DDBJ databases">
        <authorList>
            <person name="Peterson S.W."/>
        </authorList>
    </citation>
    <scope>NUCLEOTIDE SEQUENCE [LARGE SCALE GENOMIC DNA]</scope>
    <source>
        <strain evidence="4 5">DSM 22323</strain>
    </source>
</reference>
<dbReference type="Pfam" id="PF13517">
    <property type="entry name" value="FG-GAP_3"/>
    <property type="match status" value="5"/>
</dbReference>
<dbReference type="AlphaFoldDB" id="A0A1T5FVV9"/>
<dbReference type="PANTHER" id="PTHR44103:SF1">
    <property type="entry name" value="PROPROTEIN CONVERTASE P"/>
    <property type="match status" value="1"/>
</dbReference>
<protein>
    <submittedName>
        <fullName evidence="4">Por secretion system C-terminal sorting domain-containing protein</fullName>
    </submittedName>
</protein>
<organism evidence="4 5">
    <name type="scientific">Soonwooa buanensis</name>
    <dbReference type="NCBI Taxonomy" id="619805"/>
    <lineage>
        <taxon>Bacteria</taxon>
        <taxon>Pseudomonadati</taxon>
        <taxon>Bacteroidota</taxon>
        <taxon>Flavobacteriia</taxon>
        <taxon>Flavobacteriales</taxon>
        <taxon>Weeksellaceae</taxon>
        <taxon>Chryseobacterium group</taxon>
        <taxon>Soonwooa</taxon>
    </lineage>
</organism>
<dbReference type="Pfam" id="PF18962">
    <property type="entry name" value="Por_Secre_tail"/>
    <property type="match status" value="1"/>
</dbReference>
<dbReference type="STRING" id="619805.SAMN05660477_02339"/>
<dbReference type="Proteomes" id="UP000191112">
    <property type="component" value="Unassembled WGS sequence"/>
</dbReference>
<feature type="chain" id="PRO_5012097692" evidence="2">
    <location>
        <begin position="24"/>
        <end position="827"/>
    </location>
</feature>
<accession>A0A1T5FVV9</accession>
<evidence type="ECO:0000313" key="4">
    <source>
        <dbReference type="EMBL" id="SKC00194.1"/>
    </source>
</evidence>
<dbReference type="OrthoDB" id="9816120at2"/>
<dbReference type="PANTHER" id="PTHR44103">
    <property type="entry name" value="PROPROTEIN CONVERTASE P"/>
    <property type="match status" value="1"/>
</dbReference>
<name>A0A1T5FVV9_9FLAO</name>
<feature type="signal peptide" evidence="2">
    <location>
        <begin position="1"/>
        <end position="23"/>
    </location>
</feature>
<dbReference type="InterPro" id="IPR026444">
    <property type="entry name" value="Secre_tail"/>
</dbReference>
<keyword evidence="5" id="KW-1185">Reference proteome</keyword>
<evidence type="ECO:0000256" key="2">
    <source>
        <dbReference type="SAM" id="SignalP"/>
    </source>
</evidence>
<dbReference type="RefSeq" id="WP_079667544.1">
    <property type="nucleotide sequence ID" value="NZ_FUYZ01000008.1"/>
</dbReference>
<dbReference type="NCBIfam" id="TIGR04183">
    <property type="entry name" value="Por_Secre_tail"/>
    <property type="match status" value="1"/>
</dbReference>
<gene>
    <name evidence="4" type="ORF">SAMN05660477_02339</name>
</gene>
<dbReference type="InterPro" id="IPR028994">
    <property type="entry name" value="Integrin_alpha_N"/>
</dbReference>
<evidence type="ECO:0000256" key="1">
    <source>
        <dbReference type="ARBA" id="ARBA00022729"/>
    </source>
</evidence>
<keyword evidence="1 2" id="KW-0732">Signal</keyword>
<dbReference type="Gene3D" id="2.130.10.130">
    <property type="entry name" value="Integrin alpha, N-terminal"/>
    <property type="match status" value="4"/>
</dbReference>
<proteinExistence type="predicted"/>
<sequence>MKRNLFSFLVLFSCILNFGQVSFSNPSIFINKTYYSDDPNVIISADLDGDSFKEILTTSDNNRSLLIYTNIGGDLQAHQPIVIDNFPFNSAIFAVQSGDLDNDGLKDIVICNREESKIYWYKNLGGLKFSERKVIETSLTKPTSIAIGDINNDGNLDIITNSGTFNDPNSLRLIINNGNGNFAKDVVLALSARDITKIKLVDINNNGYLDIVTCEADGNIYFLNNKNGDNWDTPKLVAGSSGGEFEFIDINGDNYLDLVYSENSSKRLSYKLNNKGLDFFIQKAIISDIDITSLSLYDVDKDGINDFIMSKSVNGNNTIGWIKNNNNLTFSNFAPVLDGLMYPENILIEDLDKDGKFDVIGTVKIDTDFGRKLTSYKYDNITKLYQEKTLSHRSLSISDVRSADLDSDGKNDIIVLYPYAITISKNLGNNQYSAPIYIKDISNVTVNSSVWLFDFNNDGLLDLLIISAYQIELLKNDGNFNFSSVYLNKMSNSPFDLPSIADFNNDGKLDFAIMTKKLTDSNPSFHLFLQTENLGFVMTKPNLSLSGVFLTADIDNDGSNDLFGTFGGDFVWLKNDGSGNFSSGGKFPNPVGSYNFPFVIGDINNDGYPDIIVGDKYSGSVGNNPFYYFLNNTNGGFNSPKIIDYYTCDRIKLADINNDGYLDLIASVVIVDDNRNQKEKILTYLNNNGNGFHDKKEIYEAYKQTYPLRLDIADINNDNKVDIVSTYEDYLTSVHIFFNTSQLSTIENVQNKLFKLELFPNPSASIVNWAASLDIVQLSIYDMNANLLVTKKTNESHFDTINLSTGIYYFILKSKSGKDYISKFIKK</sequence>
<dbReference type="SUPFAM" id="SSF69318">
    <property type="entry name" value="Integrin alpha N-terminal domain"/>
    <property type="match status" value="3"/>
</dbReference>
<evidence type="ECO:0000259" key="3">
    <source>
        <dbReference type="Pfam" id="PF18962"/>
    </source>
</evidence>
<dbReference type="EMBL" id="FUYZ01000008">
    <property type="protein sequence ID" value="SKC00194.1"/>
    <property type="molecule type" value="Genomic_DNA"/>
</dbReference>
<dbReference type="InterPro" id="IPR013517">
    <property type="entry name" value="FG-GAP"/>
</dbReference>
<evidence type="ECO:0000313" key="5">
    <source>
        <dbReference type="Proteomes" id="UP000191112"/>
    </source>
</evidence>
<feature type="domain" description="Secretion system C-terminal sorting" evidence="3">
    <location>
        <begin position="758"/>
        <end position="825"/>
    </location>
</feature>